<gene>
    <name evidence="2" type="ORF">SAMN05421771_3881</name>
</gene>
<dbReference type="OrthoDB" id="7285215at2"/>
<organism evidence="2 3">
    <name type="scientific">Granulicella pectinivorans</name>
    <dbReference type="NCBI Taxonomy" id="474950"/>
    <lineage>
        <taxon>Bacteria</taxon>
        <taxon>Pseudomonadati</taxon>
        <taxon>Acidobacteriota</taxon>
        <taxon>Terriglobia</taxon>
        <taxon>Terriglobales</taxon>
        <taxon>Acidobacteriaceae</taxon>
        <taxon>Granulicella</taxon>
    </lineage>
</organism>
<proteinExistence type="predicted"/>
<accession>A0A1I6MZ45</accession>
<protein>
    <submittedName>
        <fullName evidence="2">TIR domain-containing protein</fullName>
    </submittedName>
</protein>
<dbReference type="Gene3D" id="3.40.50.10140">
    <property type="entry name" value="Toll/interleukin-1 receptor homology (TIR) domain"/>
    <property type="match status" value="1"/>
</dbReference>
<name>A0A1I6MZ45_9BACT</name>
<evidence type="ECO:0000313" key="2">
    <source>
        <dbReference type="EMBL" id="SFS20838.1"/>
    </source>
</evidence>
<dbReference type="InterPro" id="IPR000157">
    <property type="entry name" value="TIR_dom"/>
</dbReference>
<dbReference type="EMBL" id="FOZL01000002">
    <property type="protein sequence ID" value="SFS20838.1"/>
    <property type="molecule type" value="Genomic_DNA"/>
</dbReference>
<dbReference type="SUPFAM" id="SSF52200">
    <property type="entry name" value="Toll/Interleukin receptor TIR domain"/>
    <property type="match status" value="1"/>
</dbReference>
<feature type="domain" description="TIR" evidence="1">
    <location>
        <begin position="8"/>
        <end position="99"/>
    </location>
</feature>
<dbReference type="AlphaFoldDB" id="A0A1I6MZ45"/>
<reference evidence="2 3" key="1">
    <citation type="submission" date="2016-10" db="EMBL/GenBank/DDBJ databases">
        <authorList>
            <person name="de Groot N.N."/>
        </authorList>
    </citation>
    <scope>NUCLEOTIDE SEQUENCE [LARGE SCALE GENOMIC DNA]</scope>
    <source>
        <strain evidence="2 3">DSM 21001</strain>
    </source>
</reference>
<sequence>MDDKSCSIFISHAAVDEALAVSLKGSIEKALPGHKVFVSSDPTDLKLGDEWIPKILRSLETAQFVLVLATERGLSRKWVWFEAGRTWFTGVTMLPCCVGRLRKSQLPAPFSSRMGANIDDPADLKSVFESLRLHFGELAELPDYEDLAKTMIRLDVRAEERNKILDDPFMVERLRDLNDTMSRLSPAERETIRQFVIHRELSTAGVKMKVKNSGIDMARWSVPDHLVQITGWISPKSGNKPYDDMQLNVYSINPEMLPLLTTYFLAKD</sequence>
<dbReference type="GO" id="GO:0007165">
    <property type="term" value="P:signal transduction"/>
    <property type="evidence" value="ECO:0007669"/>
    <property type="project" value="InterPro"/>
</dbReference>
<dbReference type="Pfam" id="PF13676">
    <property type="entry name" value="TIR_2"/>
    <property type="match status" value="1"/>
</dbReference>
<dbReference type="Proteomes" id="UP000199024">
    <property type="component" value="Unassembled WGS sequence"/>
</dbReference>
<evidence type="ECO:0000259" key="1">
    <source>
        <dbReference type="Pfam" id="PF13676"/>
    </source>
</evidence>
<dbReference type="STRING" id="474950.SAMN05421771_3881"/>
<dbReference type="InterPro" id="IPR035897">
    <property type="entry name" value="Toll_tir_struct_dom_sf"/>
</dbReference>
<dbReference type="RefSeq" id="WP_089842798.1">
    <property type="nucleotide sequence ID" value="NZ_FOZL01000002.1"/>
</dbReference>
<evidence type="ECO:0000313" key="3">
    <source>
        <dbReference type="Proteomes" id="UP000199024"/>
    </source>
</evidence>
<keyword evidence="3" id="KW-1185">Reference proteome</keyword>